<dbReference type="Pfam" id="PF12804">
    <property type="entry name" value="NTP_transf_3"/>
    <property type="match status" value="1"/>
</dbReference>
<dbReference type="CDD" id="cd04182">
    <property type="entry name" value="GT_2_like_f"/>
    <property type="match status" value="1"/>
</dbReference>
<evidence type="ECO:0000259" key="2">
    <source>
        <dbReference type="Pfam" id="PF12804"/>
    </source>
</evidence>
<accession>A0A318E8T6</accession>
<evidence type="ECO:0000256" key="1">
    <source>
        <dbReference type="ARBA" id="ARBA00022842"/>
    </source>
</evidence>
<proteinExistence type="predicted"/>
<dbReference type="PANTHER" id="PTHR43777:SF1">
    <property type="entry name" value="MOLYBDENUM COFACTOR CYTIDYLYLTRANSFERASE"/>
    <property type="match status" value="1"/>
</dbReference>
<protein>
    <submittedName>
        <fullName evidence="3">Molybdenum cofactor cytidylyltransferase</fullName>
    </submittedName>
</protein>
<sequence length="214" mass="22620">MSSFSAVLLAAGESRRMGAANKLLLRLDGELLAARTMRTLARCDPDDLVVVLGHEAGAVRAALAPAAAECGARFVENLHYRDGQMTSVNCGVRALHRAVDGIVVCPADLPLLESGDVTMLLAAFARLGRASILVPTFESRRGNPIVMAYPHREAIVAGHNLGCRHLIERHPEAVATLAMRDAHCVTDLDTPDDYAALAARFAHAGAAPAAERAA</sequence>
<dbReference type="EMBL" id="QICN01000009">
    <property type="protein sequence ID" value="PXV65710.1"/>
    <property type="molecule type" value="Genomic_DNA"/>
</dbReference>
<feature type="domain" description="MobA-like NTP transferase" evidence="2">
    <location>
        <begin position="6"/>
        <end position="170"/>
    </location>
</feature>
<keyword evidence="3" id="KW-0548">Nucleotidyltransferase</keyword>
<keyword evidence="1" id="KW-0460">Magnesium</keyword>
<comment type="caution">
    <text evidence="3">The sequence shown here is derived from an EMBL/GenBank/DDBJ whole genome shotgun (WGS) entry which is preliminary data.</text>
</comment>
<dbReference type="AlphaFoldDB" id="A0A318E8T6"/>
<dbReference type="InterPro" id="IPR025877">
    <property type="entry name" value="MobA-like_NTP_Trfase"/>
</dbReference>
<reference evidence="3 4" key="1">
    <citation type="submission" date="2018-04" db="EMBL/GenBank/DDBJ databases">
        <title>Genomic Encyclopedia of Type Strains, Phase IV (KMG-IV): sequencing the most valuable type-strain genomes for metagenomic binning, comparative biology and taxonomic classification.</title>
        <authorList>
            <person name="Goeker M."/>
        </authorList>
    </citation>
    <scope>NUCLEOTIDE SEQUENCE [LARGE SCALE GENOMIC DNA]</scope>
    <source>
        <strain evidence="3 4">DSM 104150</strain>
    </source>
</reference>
<keyword evidence="4" id="KW-1185">Reference proteome</keyword>
<dbReference type="PANTHER" id="PTHR43777">
    <property type="entry name" value="MOLYBDENUM COFACTOR CYTIDYLYLTRANSFERASE"/>
    <property type="match status" value="1"/>
</dbReference>
<evidence type="ECO:0000313" key="4">
    <source>
        <dbReference type="Proteomes" id="UP000248330"/>
    </source>
</evidence>
<organism evidence="3 4">
    <name type="scientific">Sinimarinibacterium flocculans</name>
    <dbReference type="NCBI Taxonomy" id="985250"/>
    <lineage>
        <taxon>Bacteria</taxon>
        <taxon>Pseudomonadati</taxon>
        <taxon>Pseudomonadota</taxon>
        <taxon>Gammaproteobacteria</taxon>
        <taxon>Nevskiales</taxon>
        <taxon>Nevskiaceae</taxon>
        <taxon>Sinimarinibacterium</taxon>
    </lineage>
</organism>
<keyword evidence="3" id="KW-0808">Transferase</keyword>
<gene>
    <name evidence="3" type="ORF">C8D93_10989</name>
</gene>
<dbReference type="RefSeq" id="WP_110266096.1">
    <property type="nucleotide sequence ID" value="NZ_CAWNXA010000009.1"/>
</dbReference>
<dbReference type="InterPro" id="IPR029044">
    <property type="entry name" value="Nucleotide-diphossugar_trans"/>
</dbReference>
<dbReference type="Gene3D" id="3.90.550.10">
    <property type="entry name" value="Spore Coat Polysaccharide Biosynthesis Protein SpsA, Chain A"/>
    <property type="match status" value="1"/>
</dbReference>
<dbReference type="OrthoDB" id="5298023at2"/>
<name>A0A318E8T6_9GAMM</name>
<dbReference type="GO" id="GO:0016779">
    <property type="term" value="F:nucleotidyltransferase activity"/>
    <property type="evidence" value="ECO:0007669"/>
    <property type="project" value="UniProtKB-KW"/>
</dbReference>
<evidence type="ECO:0000313" key="3">
    <source>
        <dbReference type="EMBL" id="PXV65710.1"/>
    </source>
</evidence>
<dbReference type="SUPFAM" id="SSF53448">
    <property type="entry name" value="Nucleotide-diphospho-sugar transferases"/>
    <property type="match status" value="1"/>
</dbReference>
<dbReference type="Proteomes" id="UP000248330">
    <property type="component" value="Unassembled WGS sequence"/>
</dbReference>